<dbReference type="Gene3D" id="2.10.240.10">
    <property type="entry name" value="Dihydroorotate dehydrogenase, electron transfer subunit"/>
    <property type="match status" value="1"/>
</dbReference>
<evidence type="ECO:0000313" key="14">
    <source>
        <dbReference type="EMBL" id="PWJ95052.1"/>
    </source>
</evidence>
<dbReference type="InterPro" id="IPR037117">
    <property type="entry name" value="Dihydroorotate_DH_ele_sf"/>
</dbReference>
<dbReference type="InterPro" id="IPR012165">
    <property type="entry name" value="Cyt_c3_hydrogenase_gsu"/>
</dbReference>
<keyword evidence="6 11" id="KW-0274">FAD</keyword>
<evidence type="ECO:0000256" key="6">
    <source>
        <dbReference type="ARBA" id="ARBA00022827"/>
    </source>
</evidence>
<dbReference type="AlphaFoldDB" id="A0AA45C6Y6"/>
<dbReference type="GO" id="GO:0046872">
    <property type="term" value="F:metal ion binding"/>
    <property type="evidence" value="ECO:0007669"/>
    <property type="project" value="UniProtKB-KW"/>
</dbReference>
<dbReference type="EMBL" id="QGGI01000007">
    <property type="protein sequence ID" value="PWJ95052.1"/>
    <property type="molecule type" value="Genomic_DNA"/>
</dbReference>
<keyword evidence="8 12" id="KW-0408">Iron</keyword>
<evidence type="ECO:0000256" key="3">
    <source>
        <dbReference type="ARBA" id="ARBA00022630"/>
    </source>
</evidence>
<dbReference type="GO" id="GO:0050660">
    <property type="term" value="F:flavin adenine dinucleotide binding"/>
    <property type="evidence" value="ECO:0007669"/>
    <property type="project" value="InterPro"/>
</dbReference>
<keyword evidence="15" id="KW-1185">Reference proteome</keyword>
<dbReference type="GO" id="GO:0051537">
    <property type="term" value="F:2 iron, 2 sulfur cluster binding"/>
    <property type="evidence" value="ECO:0007669"/>
    <property type="project" value="UniProtKB-KW"/>
</dbReference>
<gene>
    <name evidence="14" type="ORF">C7380_1077</name>
</gene>
<evidence type="ECO:0000256" key="4">
    <source>
        <dbReference type="ARBA" id="ARBA00022714"/>
    </source>
</evidence>
<keyword evidence="5 12" id="KW-0479">Metal-binding</keyword>
<dbReference type="Pfam" id="PF00970">
    <property type="entry name" value="FAD_binding_6"/>
    <property type="match status" value="1"/>
</dbReference>
<evidence type="ECO:0000256" key="5">
    <source>
        <dbReference type="ARBA" id="ARBA00022723"/>
    </source>
</evidence>
<keyword evidence="2" id="KW-0813">Transport</keyword>
<evidence type="ECO:0000256" key="8">
    <source>
        <dbReference type="ARBA" id="ARBA00023004"/>
    </source>
</evidence>
<dbReference type="InterPro" id="IPR008333">
    <property type="entry name" value="Cbr1-like_FAD-bd_dom"/>
</dbReference>
<dbReference type="PROSITE" id="PS51384">
    <property type="entry name" value="FAD_FR"/>
    <property type="match status" value="1"/>
</dbReference>
<evidence type="ECO:0000256" key="7">
    <source>
        <dbReference type="ARBA" id="ARBA00022982"/>
    </source>
</evidence>
<dbReference type="SUPFAM" id="SSF63380">
    <property type="entry name" value="Riboflavin synthase domain-like"/>
    <property type="match status" value="1"/>
</dbReference>
<organism evidence="14 15">
    <name type="scientific">Oceanotoga teriensis</name>
    <dbReference type="NCBI Taxonomy" id="515440"/>
    <lineage>
        <taxon>Bacteria</taxon>
        <taxon>Thermotogati</taxon>
        <taxon>Thermotogota</taxon>
        <taxon>Thermotogae</taxon>
        <taxon>Petrotogales</taxon>
        <taxon>Petrotogaceae</taxon>
        <taxon>Oceanotoga</taxon>
    </lineage>
</organism>
<dbReference type="InterPro" id="IPR017938">
    <property type="entry name" value="Riboflavin_synthase-like_b-brl"/>
</dbReference>
<comment type="cofactor">
    <cofactor evidence="11">
        <name>FAD</name>
        <dbReference type="ChEBI" id="CHEBI:57692"/>
    </cofactor>
    <text evidence="11">Binds 1 FAD per subunit.</text>
</comment>
<dbReference type="Proteomes" id="UP000245921">
    <property type="component" value="Unassembled WGS sequence"/>
</dbReference>
<keyword evidence="9 12" id="KW-0411">Iron-sulfur</keyword>
<keyword evidence="7" id="KW-0249">Electron transport</keyword>
<dbReference type="PIRSF" id="PIRSF006816">
    <property type="entry name" value="Cyc3_hyd_g"/>
    <property type="match status" value="1"/>
</dbReference>
<dbReference type="Pfam" id="PF10418">
    <property type="entry name" value="DHODB_Fe-S_bind"/>
    <property type="match status" value="1"/>
</dbReference>
<evidence type="ECO:0000256" key="10">
    <source>
        <dbReference type="ARBA" id="ARBA00034078"/>
    </source>
</evidence>
<evidence type="ECO:0000256" key="11">
    <source>
        <dbReference type="PIRSR" id="PIRSR006816-1"/>
    </source>
</evidence>
<dbReference type="InterPro" id="IPR039261">
    <property type="entry name" value="FNR_nucleotide-bd"/>
</dbReference>
<keyword evidence="3 11" id="KW-0285">Flavoprotein</keyword>
<keyword evidence="4 12" id="KW-0001">2Fe-2S</keyword>
<dbReference type="GO" id="GO:0006221">
    <property type="term" value="P:pyrimidine nucleotide biosynthetic process"/>
    <property type="evidence" value="ECO:0007669"/>
    <property type="project" value="InterPro"/>
</dbReference>
<comment type="similarity">
    <text evidence="1">Belongs to the PyrK family.</text>
</comment>
<dbReference type="InterPro" id="IPR017927">
    <property type="entry name" value="FAD-bd_FR_type"/>
</dbReference>
<evidence type="ECO:0000256" key="1">
    <source>
        <dbReference type="ARBA" id="ARBA00006422"/>
    </source>
</evidence>
<feature type="binding site" evidence="12">
    <location>
        <position position="210"/>
    </location>
    <ligand>
        <name>[2Fe-2S] cluster</name>
        <dbReference type="ChEBI" id="CHEBI:190135"/>
    </ligand>
</feature>
<dbReference type="InterPro" id="IPR019480">
    <property type="entry name" value="Dihydroorotate_DH_Fe-S-bd"/>
</dbReference>
<protein>
    <submittedName>
        <fullName evidence="14">Dihydroorotate dehydrogenase electron transfer subunit</fullName>
    </submittedName>
</protein>
<dbReference type="GO" id="GO:0016491">
    <property type="term" value="F:oxidoreductase activity"/>
    <property type="evidence" value="ECO:0007669"/>
    <property type="project" value="InterPro"/>
</dbReference>
<dbReference type="Gene3D" id="2.40.30.10">
    <property type="entry name" value="Translation factors"/>
    <property type="match status" value="1"/>
</dbReference>
<dbReference type="PANTHER" id="PTHR43513:SF3">
    <property type="entry name" value="DIHYDROOROTATE DEHYDROGENASE B (NAD(+)), ELECTRON TRANSFER SUBUNIT-RELATED"/>
    <property type="match status" value="1"/>
</dbReference>
<evidence type="ECO:0000313" key="15">
    <source>
        <dbReference type="Proteomes" id="UP000245921"/>
    </source>
</evidence>
<evidence type="ECO:0000256" key="9">
    <source>
        <dbReference type="ARBA" id="ARBA00023014"/>
    </source>
</evidence>
<feature type="binding site" evidence="12">
    <location>
        <position position="222"/>
    </location>
    <ligand>
        <name>[2Fe-2S] cluster</name>
        <dbReference type="ChEBI" id="CHEBI:190135"/>
    </ligand>
</feature>
<name>A0AA45C6Y6_9BACT</name>
<comment type="cofactor">
    <cofactor evidence="12">
        <name>[2Fe-2S] cluster</name>
        <dbReference type="ChEBI" id="CHEBI:190135"/>
    </cofactor>
    <text evidence="12">Binds 1 [2Fe-2S] cluster per subunit.</text>
</comment>
<dbReference type="PANTHER" id="PTHR43513">
    <property type="entry name" value="DIHYDROOROTATE DEHYDROGENASE B (NAD(+)), ELECTRON TRANSFER SUBUNIT"/>
    <property type="match status" value="1"/>
</dbReference>
<feature type="domain" description="FAD-binding FR-type" evidence="13">
    <location>
        <begin position="1"/>
        <end position="93"/>
    </location>
</feature>
<evidence type="ECO:0000256" key="2">
    <source>
        <dbReference type="ARBA" id="ARBA00022448"/>
    </source>
</evidence>
<dbReference type="RefSeq" id="WP_109604593.1">
    <property type="nucleotide sequence ID" value="NZ_QGGI01000007.1"/>
</dbReference>
<accession>A0AA45C6Y6</accession>
<evidence type="ECO:0000259" key="13">
    <source>
        <dbReference type="PROSITE" id="PS51384"/>
    </source>
</evidence>
<evidence type="ECO:0000256" key="12">
    <source>
        <dbReference type="PIRSR" id="PIRSR006816-2"/>
    </source>
</evidence>
<feature type="binding site" evidence="12">
    <location>
        <position position="202"/>
    </location>
    <ligand>
        <name>[2Fe-2S] cluster</name>
        <dbReference type="ChEBI" id="CHEBI:190135"/>
    </ligand>
</feature>
<dbReference type="InterPro" id="IPR050353">
    <property type="entry name" value="PyrK_electron_transfer"/>
</dbReference>
<proteinExistence type="inferred from homology"/>
<feature type="binding site" evidence="11">
    <location>
        <begin position="61"/>
        <end position="63"/>
    </location>
    <ligand>
        <name>FAD</name>
        <dbReference type="ChEBI" id="CHEBI:57692"/>
    </ligand>
</feature>
<reference evidence="14 15" key="1">
    <citation type="submission" date="2018-05" db="EMBL/GenBank/DDBJ databases">
        <title>Genomic Encyclopedia of Type Strains, Phase IV (KMG-IV): sequencing the most valuable type-strain genomes for metagenomic binning, comparative biology and taxonomic classification.</title>
        <authorList>
            <person name="Goeker M."/>
        </authorList>
    </citation>
    <scope>NUCLEOTIDE SEQUENCE [LARGE SCALE GENOMIC DNA]</scope>
    <source>
        <strain evidence="14 15">DSM 24906</strain>
    </source>
</reference>
<comment type="cofactor">
    <cofactor evidence="10">
        <name>[2Fe-2S] cluster</name>
        <dbReference type="ChEBI" id="CHEBI:190135"/>
    </cofactor>
</comment>
<feature type="binding site" evidence="12">
    <location>
        <position position="207"/>
    </location>
    <ligand>
        <name>[2Fe-2S] cluster</name>
        <dbReference type="ChEBI" id="CHEBI:190135"/>
    </ligand>
</feature>
<dbReference type="SUPFAM" id="SSF52343">
    <property type="entry name" value="Ferredoxin reductase-like, C-terminal NADP-linked domain"/>
    <property type="match status" value="1"/>
</dbReference>
<comment type="caution">
    <text evidence="14">The sequence shown here is derived from an EMBL/GenBank/DDBJ whole genome shotgun (WGS) entry which is preliminary data.</text>
</comment>
<sequence>MNLARVVENKSFYNYGVITFKTDKKLDIEPGQFLMMKSKDGYNLSKPFSVMDCKDFEFKVLIRNAGDFSKFLIKLKIGEELLFRGPYGSPFSKFIDFNKKYILIGGGCGSAPLMHLKKIYPNIIEDSVFGFSDYRIKSIVDDDNIFVDRIDGMNPVDYILNRNKGKDINIISCGPKGMFIYLKYIIDSYQTAWISMEENMGCGIGMCKGCPVDTVDGVKMVCKDGPLFNIKEVIL</sequence>